<dbReference type="PATRIC" id="fig|1796491.3.peg.2229"/>
<protein>
    <recommendedName>
        <fullName evidence="1">Rho-GAP domain-containing protein</fullName>
    </recommendedName>
</protein>
<reference evidence="2 3" key="1">
    <citation type="submission" date="2016-02" db="EMBL/GenBank/DDBJ databases">
        <authorList>
            <person name="Wen L."/>
            <person name="He K."/>
            <person name="Yang H."/>
        </authorList>
    </citation>
    <scope>NUCLEOTIDE SEQUENCE [LARGE SCALE GENOMIC DNA]</scope>
    <source>
        <strain evidence="2">ShG14-8</strain>
    </source>
</reference>
<evidence type="ECO:0000313" key="2">
    <source>
        <dbReference type="EMBL" id="KXS31830.1"/>
    </source>
</evidence>
<dbReference type="GO" id="GO:0007165">
    <property type="term" value="P:signal transduction"/>
    <property type="evidence" value="ECO:0007669"/>
    <property type="project" value="InterPro"/>
</dbReference>
<feature type="domain" description="Rho-GAP" evidence="1">
    <location>
        <begin position="1"/>
        <end position="189"/>
    </location>
</feature>
<name>A0A139BS64_9PROT</name>
<comment type="caution">
    <text evidence="2">The sequence shown here is derived from an EMBL/GenBank/DDBJ whole genome shotgun (WGS) entry which is preliminary data.</text>
</comment>
<reference evidence="2 3" key="2">
    <citation type="submission" date="2016-03" db="EMBL/GenBank/DDBJ databases">
        <title>New uncultured bacterium of the family Gallionellaceae from acid mine drainage: description and reconstruction of genome based on metagenomic analysis of microbial community.</title>
        <authorList>
            <person name="Kadnikov V."/>
            <person name="Ivasenko D."/>
            <person name="Beletsky A."/>
            <person name="Mardanov A."/>
            <person name="Danilova E."/>
            <person name="Pimenov N."/>
            <person name="Karnachuk O."/>
            <person name="Ravin N."/>
        </authorList>
    </citation>
    <scope>NUCLEOTIDE SEQUENCE [LARGE SCALE GENOMIC DNA]</scope>
    <source>
        <strain evidence="2">ShG14-8</strain>
    </source>
</reference>
<evidence type="ECO:0000313" key="3">
    <source>
        <dbReference type="Proteomes" id="UP000070578"/>
    </source>
</evidence>
<dbReference type="InterPro" id="IPR000198">
    <property type="entry name" value="RhoGAP_dom"/>
</dbReference>
<organism evidence="2 3">
    <name type="scientific">Candidatus Gallionella acididurans</name>
    <dbReference type="NCBI Taxonomy" id="1796491"/>
    <lineage>
        <taxon>Bacteria</taxon>
        <taxon>Pseudomonadati</taxon>
        <taxon>Pseudomonadota</taxon>
        <taxon>Betaproteobacteria</taxon>
        <taxon>Nitrosomonadales</taxon>
        <taxon>Gallionellaceae</taxon>
        <taxon>Gallionella</taxon>
    </lineage>
</organism>
<dbReference type="Proteomes" id="UP000070578">
    <property type="component" value="Unassembled WGS sequence"/>
</dbReference>
<gene>
    <name evidence="2" type="ORF">AWT59_2046</name>
</gene>
<sequence length="189" mass="21437">MGFNQYKGAIPVTNAQRKALSRMAAMNSSGNDSKPEPTLSSAFCPHEAGAYYLATVETVAKVIKLFAREIEPPVYTYAITTIHFEQDPDTGKWIWFDGKEKLSPRKNQDGWRLGSKTLYDTRVGAEAELQRMMVKNGDRVTKVHDLPDDMTQLKKIRSAHHPDRNNPDSDHDLYQAVIEKIDRMRAVTQ</sequence>
<evidence type="ECO:0000259" key="1">
    <source>
        <dbReference type="PROSITE" id="PS50238"/>
    </source>
</evidence>
<proteinExistence type="predicted"/>
<accession>A0A139BS64</accession>
<dbReference type="EMBL" id="LSLI01000054">
    <property type="protein sequence ID" value="KXS31830.1"/>
    <property type="molecule type" value="Genomic_DNA"/>
</dbReference>
<dbReference type="AlphaFoldDB" id="A0A139BS64"/>
<dbReference type="PROSITE" id="PS50238">
    <property type="entry name" value="RHOGAP"/>
    <property type="match status" value="1"/>
</dbReference>